<accession>A0A8R7R7A4</accession>
<organism evidence="2 3">
    <name type="scientific">Triticum urartu</name>
    <name type="common">Red wild einkorn</name>
    <name type="synonym">Crithodium urartu</name>
    <dbReference type="NCBI Taxonomy" id="4572"/>
    <lineage>
        <taxon>Eukaryota</taxon>
        <taxon>Viridiplantae</taxon>
        <taxon>Streptophyta</taxon>
        <taxon>Embryophyta</taxon>
        <taxon>Tracheophyta</taxon>
        <taxon>Spermatophyta</taxon>
        <taxon>Magnoliopsida</taxon>
        <taxon>Liliopsida</taxon>
        <taxon>Poales</taxon>
        <taxon>Poaceae</taxon>
        <taxon>BOP clade</taxon>
        <taxon>Pooideae</taxon>
        <taxon>Triticodae</taxon>
        <taxon>Triticeae</taxon>
        <taxon>Triticinae</taxon>
        <taxon>Triticum</taxon>
    </lineage>
</organism>
<name>A0A8R7R7A4_TRIUA</name>
<keyword evidence="3" id="KW-1185">Reference proteome</keyword>
<reference evidence="3" key="1">
    <citation type="journal article" date="2013" name="Nature">
        <title>Draft genome of the wheat A-genome progenitor Triticum urartu.</title>
        <authorList>
            <person name="Ling H.Q."/>
            <person name="Zhao S."/>
            <person name="Liu D."/>
            <person name="Wang J."/>
            <person name="Sun H."/>
            <person name="Zhang C."/>
            <person name="Fan H."/>
            <person name="Li D."/>
            <person name="Dong L."/>
            <person name="Tao Y."/>
            <person name="Gao C."/>
            <person name="Wu H."/>
            <person name="Li Y."/>
            <person name="Cui Y."/>
            <person name="Guo X."/>
            <person name="Zheng S."/>
            <person name="Wang B."/>
            <person name="Yu K."/>
            <person name="Liang Q."/>
            <person name="Yang W."/>
            <person name="Lou X."/>
            <person name="Chen J."/>
            <person name="Feng M."/>
            <person name="Jian J."/>
            <person name="Zhang X."/>
            <person name="Luo G."/>
            <person name="Jiang Y."/>
            <person name="Liu J."/>
            <person name="Wang Z."/>
            <person name="Sha Y."/>
            <person name="Zhang B."/>
            <person name="Wu H."/>
            <person name="Tang D."/>
            <person name="Shen Q."/>
            <person name="Xue P."/>
            <person name="Zou S."/>
            <person name="Wang X."/>
            <person name="Liu X."/>
            <person name="Wang F."/>
            <person name="Yang Y."/>
            <person name="An X."/>
            <person name="Dong Z."/>
            <person name="Zhang K."/>
            <person name="Zhang X."/>
            <person name="Luo M.C."/>
            <person name="Dvorak J."/>
            <person name="Tong Y."/>
            <person name="Wang J."/>
            <person name="Yang H."/>
            <person name="Li Z."/>
            <person name="Wang D."/>
            <person name="Zhang A."/>
            <person name="Wang J."/>
        </authorList>
    </citation>
    <scope>NUCLEOTIDE SEQUENCE</scope>
    <source>
        <strain evidence="3">cv. G1812</strain>
    </source>
</reference>
<dbReference type="Proteomes" id="UP000015106">
    <property type="component" value="Chromosome 7"/>
</dbReference>
<evidence type="ECO:0000313" key="3">
    <source>
        <dbReference type="Proteomes" id="UP000015106"/>
    </source>
</evidence>
<dbReference type="EnsemblPlants" id="TuG1812G0700005009.01.T01">
    <property type="protein sequence ID" value="TuG1812G0700005009.01.T01.cds332390"/>
    <property type="gene ID" value="TuG1812G0700005009.01"/>
</dbReference>
<dbReference type="AlphaFoldDB" id="A0A8R7R7A4"/>
<reference evidence="2" key="2">
    <citation type="submission" date="2018-03" db="EMBL/GenBank/DDBJ databases">
        <title>The Triticum urartu genome reveals the dynamic nature of wheat genome evolution.</title>
        <authorList>
            <person name="Ling H."/>
            <person name="Ma B."/>
            <person name="Shi X."/>
            <person name="Liu H."/>
            <person name="Dong L."/>
            <person name="Sun H."/>
            <person name="Cao Y."/>
            <person name="Gao Q."/>
            <person name="Zheng S."/>
            <person name="Li Y."/>
            <person name="Yu Y."/>
            <person name="Du H."/>
            <person name="Qi M."/>
            <person name="Li Y."/>
            <person name="Yu H."/>
            <person name="Cui Y."/>
            <person name="Wang N."/>
            <person name="Chen C."/>
            <person name="Wu H."/>
            <person name="Zhao Y."/>
            <person name="Zhang J."/>
            <person name="Li Y."/>
            <person name="Zhou W."/>
            <person name="Zhang B."/>
            <person name="Hu W."/>
            <person name="Eijk M."/>
            <person name="Tang J."/>
            <person name="Witsenboer H."/>
            <person name="Zhao S."/>
            <person name="Li Z."/>
            <person name="Zhang A."/>
            <person name="Wang D."/>
            <person name="Liang C."/>
        </authorList>
    </citation>
    <scope>NUCLEOTIDE SEQUENCE [LARGE SCALE GENOMIC DNA]</scope>
    <source>
        <strain evidence="2">cv. G1812</strain>
    </source>
</reference>
<proteinExistence type="predicted"/>
<sequence length="113" mass="12643">MAHGPSPIFAPTLIRHPRRRTPHPRSSPPRPQSPSHATTHPHRRRRTGIPHQRRRPIPIQAAAATTLRTHLPPTAPCFAPHTAAPHLLSTCSILRITSYPFALPTNQWEDVPI</sequence>
<feature type="region of interest" description="Disordered" evidence="1">
    <location>
        <begin position="1"/>
        <end position="56"/>
    </location>
</feature>
<dbReference type="EnsemblPlants" id="TuG1812G0200006217.01.T01">
    <property type="protein sequence ID" value="TuG1812G0200006217.01.T01.cds350550"/>
    <property type="gene ID" value="TuG1812G0200006217.01"/>
</dbReference>
<feature type="compositionally biased region" description="Basic residues" evidence="1">
    <location>
        <begin position="39"/>
        <end position="56"/>
    </location>
</feature>
<protein>
    <submittedName>
        <fullName evidence="2">Uncharacterized protein</fullName>
    </submittedName>
</protein>
<dbReference type="Gramene" id="TuG1812G0200006217.01.T01">
    <property type="protein sequence ID" value="TuG1812G0200006217.01.T01.cds350550"/>
    <property type="gene ID" value="TuG1812G0200006217.01"/>
</dbReference>
<dbReference type="Proteomes" id="UP000015106">
    <property type="component" value="Chromosome 2"/>
</dbReference>
<evidence type="ECO:0000256" key="1">
    <source>
        <dbReference type="SAM" id="MobiDB-lite"/>
    </source>
</evidence>
<reference evidence="2" key="3">
    <citation type="submission" date="2022-06" db="UniProtKB">
        <authorList>
            <consortium name="EnsemblPlants"/>
        </authorList>
    </citation>
    <scope>IDENTIFICATION</scope>
</reference>
<evidence type="ECO:0000313" key="2">
    <source>
        <dbReference type="EnsemblPlants" id="TuG1812G0700005009.01.T01.cds332390"/>
    </source>
</evidence>
<dbReference type="Gramene" id="TuG1812G0700005009.01.T01">
    <property type="protein sequence ID" value="TuG1812G0700005009.01.T01.cds332390"/>
    <property type="gene ID" value="TuG1812G0700005009.01"/>
</dbReference>